<evidence type="ECO:0000313" key="4">
    <source>
        <dbReference type="Proteomes" id="UP001356095"/>
    </source>
</evidence>
<name>A0ABU7K6M1_9ACTN</name>
<sequence length="470" mass="48757">MTERTADDAAVTARVSTGRLRGAARSGVARFLGVPYAAAPTGRRRFAHPEPPEPWEGVREAVSPGPTAPQLPYEGAVGEILPSVVIPGEDFLHVNVWAPEGAAPGSLPVLVWFHGGALTRGANALAAYDGTAFARDGVVFVAVNYRLGSEGFSVLDGAPLNLGLADQLAALRWVSREIAAFGGDPGRVTAGGQSAGASTTAALAVHPEGGRLMRRAILQSGPLLAAAPEKAGRITRMVAEELGITATREAFAATAPEDLVAAQHRVASGAGPLTGGPAFSLAVDGDLVPRSPYDALRAGAADHLDLLMGATSEEHRLWMAPTGMDRALRRPVLAAVAVRFGIGPGTLRRLRARRPGMSTGMLVGAVLGEVLLERPTRRVADARARRGAATHVYEFGWRGSAAGLGAAHCMELPFVFDRLGTADAEALTGPGAPQDLAGAVHGAWVEFVRTGDPGWPVWTRGSAPRGWNGS</sequence>
<accession>A0ABU7K6M1</accession>
<dbReference type="SUPFAM" id="SSF53474">
    <property type="entry name" value="alpha/beta-Hydrolases"/>
    <property type="match status" value="1"/>
</dbReference>
<gene>
    <name evidence="3" type="ORF">Q8791_08120</name>
</gene>
<protein>
    <submittedName>
        <fullName evidence="3">Carboxylesterase family protein</fullName>
    </submittedName>
</protein>
<dbReference type="Pfam" id="PF00135">
    <property type="entry name" value="COesterase"/>
    <property type="match status" value="1"/>
</dbReference>
<dbReference type="InterPro" id="IPR050309">
    <property type="entry name" value="Type-B_Carboxylest/Lipase"/>
</dbReference>
<keyword evidence="4" id="KW-1185">Reference proteome</keyword>
<feature type="compositionally biased region" description="Basic and acidic residues" evidence="1">
    <location>
        <begin position="47"/>
        <end position="59"/>
    </location>
</feature>
<reference evidence="3 4" key="1">
    <citation type="submission" date="2023-08" db="EMBL/GenBank/DDBJ databases">
        <authorList>
            <person name="Girao M."/>
            <person name="Carvalho M.F."/>
        </authorList>
    </citation>
    <scope>NUCLEOTIDE SEQUENCE [LARGE SCALE GENOMIC DNA]</scope>
    <source>
        <strain evidence="3 4">CT-R113</strain>
    </source>
</reference>
<evidence type="ECO:0000313" key="3">
    <source>
        <dbReference type="EMBL" id="MEE2037182.1"/>
    </source>
</evidence>
<feature type="region of interest" description="Disordered" evidence="1">
    <location>
        <begin position="43"/>
        <end position="66"/>
    </location>
</feature>
<dbReference type="InterPro" id="IPR029058">
    <property type="entry name" value="AB_hydrolase_fold"/>
</dbReference>
<evidence type="ECO:0000256" key="1">
    <source>
        <dbReference type="SAM" id="MobiDB-lite"/>
    </source>
</evidence>
<proteinExistence type="predicted"/>
<organism evidence="3 4">
    <name type="scientific">Nocardiopsis codii</name>
    <dbReference type="NCBI Taxonomy" id="3065942"/>
    <lineage>
        <taxon>Bacteria</taxon>
        <taxon>Bacillati</taxon>
        <taxon>Actinomycetota</taxon>
        <taxon>Actinomycetes</taxon>
        <taxon>Streptosporangiales</taxon>
        <taxon>Nocardiopsidaceae</taxon>
        <taxon>Nocardiopsis</taxon>
    </lineage>
</organism>
<feature type="domain" description="Carboxylesterase type B" evidence="2">
    <location>
        <begin position="13"/>
        <end position="320"/>
    </location>
</feature>
<dbReference type="Gene3D" id="3.40.50.1820">
    <property type="entry name" value="alpha/beta hydrolase"/>
    <property type="match status" value="1"/>
</dbReference>
<dbReference type="EMBL" id="JAUZMY010000006">
    <property type="protein sequence ID" value="MEE2037182.1"/>
    <property type="molecule type" value="Genomic_DNA"/>
</dbReference>
<dbReference type="PANTHER" id="PTHR11559">
    <property type="entry name" value="CARBOXYLESTERASE"/>
    <property type="match status" value="1"/>
</dbReference>
<comment type="caution">
    <text evidence="3">The sequence shown here is derived from an EMBL/GenBank/DDBJ whole genome shotgun (WGS) entry which is preliminary data.</text>
</comment>
<dbReference type="Proteomes" id="UP001356095">
    <property type="component" value="Unassembled WGS sequence"/>
</dbReference>
<dbReference type="InterPro" id="IPR002018">
    <property type="entry name" value="CarbesteraseB"/>
</dbReference>
<dbReference type="RefSeq" id="WP_330090984.1">
    <property type="nucleotide sequence ID" value="NZ_JAUZMY010000006.1"/>
</dbReference>
<evidence type="ECO:0000259" key="2">
    <source>
        <dbReference type="Pfam" id="PF00135"/>
    </source>
</evidence>